<protein>
    <submittedName>
        <fullName evidence="7">Spore germination protein</fullName>
    </submittedName>
</protein>
<feature type="compositionally biased region" description="Basic residues" evidence="5">
    <location>
        <begin position="1"/>
        <end position="10"/>
    </location>
</feature>
<evidence type="ECO:0000313" key="7">
    <source>
        <dbReference type="EMBL" id="MFC0524609.1"/>
    </source>
</evidence>
<dbReference type="PANTHER" id="PTHR22550:SF5">
    <property type="entry name" value="LEUCINE ZIPPER PROTEIN 4"/>
    <property type="match status" value="1"/>
</dbReference>
<dbReference type="Proteomes" id="UP001589836">
    <property type="component" value="Unassembled WGS sequence"/>
</dbReference>
<evidence type="ECO:0000256" key="3">
    <source>
        <dbReference type="ARBA" id="ARBA00023136"/>
    </source>
</evidence>
<organism evidence="7 8">
    <name type="scientific">Pontibacillus salicampi</name>
    <dbReference type="NCBI Taxonomy" id="1449801"/>
    <lineage>
        <taxon>Bacteria</taxon>
        <taxon>Bacillati</taxon>
        <taxon>Bacillota</taxon>
        <taxon>Bacilli</taxon>
        <taxon>Bacillales</taxon>
        <taxon>Bacillaceae</taxon>
        <taxon>Pontibacillus</taxon>
    </lineage>
</organism>
<evidence type="ECO:0000256" key="5">
    <source>
        <dbReference type="SAM" id="MobiDB-lite"/>
    </source>
</evidence>
<dbReference type="PANTHER" id="PTHR22550">
    <property type="entry name" value="SPORE GERMINATION PROTEIN"/>
    <property type="match status" value="1"/>
</dbReference>
<feature type="region of interest" description="Disordered" evidence="5">
    <location>
        <begin position="1"/>
        <end position="20"/>
    </location>
</feature>
<dbReference type="PIRSF" id="PIRSF005690">
    <property type="entry name" value="GerBA"/>
    <property type="match status" value="1"/>
</dbReference>
<dbReference type="InterPro" id="IPR004995">
    <property type="entry name" value="Spore_Ger"/>
</dbReference>
<feature type="transmembrane region" description="Helical" evidence="6">
    <location>
        <begin position="360"/>
        <end position="378"/>
    </location>
</feature>
<feature type="transmembrane region" description="Helical" evidence="6">
    <location>
        <begin position="390"/>
        <end position="408"/>
    </location>
</feature>
<keyword evidence="6" id="KW-0812">Transmembrane</keyword>
<sequence length="522" mass="58630">MSPIKRRSKGKQNTDIQQDADTLDLPNVSVYSDIEANIKQIESIFVKSPELVTKIVQHAPIPYSFAFLRTLANEGRVDENITEPLAEWQSKPKPDEEHSKSVSSIESLIKHLNVSSEITKITSYKQVVDGLLDGQVILFVQDQEMALNIPVEPTSSFRQVNEAQIQTLVRGPREGFVEDIDTNMSLLRRRLRNPMLRFQPMNVGKETHTKVIVSYLDDIVDREVLNTIIARLQSIEKNKILDSGMLEELIEDPNYTPFPTIKATERPDVAAGDILDGRVVIMVDGSPFALLAPATFVSFFHSAEDYYEKFELATFMRSIRLLAFWVSLAFPATYIAVTTFHAEVLPTNILINLAAQREGVPFPAFMEVFLMEVIFELLREAGIRMPRPIGSAISIVGALVIGEAAVQAGLISAAMVIVVSLTAISSFISPYYAFSGTIRLLRFLLIFFATIGGFFGMVVFTIALIIHLSNITSIGHSYLSPVAPLKISRLKDVLFRFPLWWDKTNLYKKMKSLKYRNRRIGP</sequence>
<evidence type="ECO:0000313" key="8">
    <source>
        <dbReference type="Proteomes" id="UP001589836"/>
    </source>
</evidence>
<dbReference type="EMBL" id="JBHLTP010000011">
    <property type="protein sequence ID" value="MFC0524609.1"/>
    <property type="molecule type" value="Genomic_DNA"/>
</dbReference>
<evidence type="ECO:0000256" key="4">
    <source>
        <dbReference type="PIRNR" id="PIRNR005690"/>
    </source>
</evidence>
<comment type="subcellular location">
    <subcellularLocation>
        <location evidence="4">Cell membrane</location>
    </subcellularLocation>
    <subcellularLocation>
        <location evidence="1">Membrane</location>
        <topology evidence="1">Multi-pass membrane protein</topology>
    </subcellularLocation>
</comment>
<dbReference type="RefSeq" id="WP_377348747.1">
    <property type="nucleotide sequence ID" value="NZ_JBHLTP010000011.1"/>
</dbReference>
<proteinExistence type="inferred from homology"/>
<accession>A0ABV6LQQ8</accession>
<evidence type="ECO:0000256" key="6">
    <source>
        <dbReference type="SAM" id="Phobius"/>
    </source>
</evidence>
<name>A0ABV6LQQ8_9BACI</name>
<feature type="compositionally biased region" description="Basic and acidic residues" evidence="5">
    <location>
        <begin position="90"/>
        <end position="100"/>
    </location>
</feature>
<evidence type="ECO:0000256" key="2">
    <source>
        <dbReference type="ARBA" id="ARBA00005278"/>
    </source>
</evidence>
<feature type="region of interest" description="Disordered" evidence="5">
    <location>
        <begin position="83"/>
        <end position="102"/>
    </location>
</feature>
<evidence type="ECO:0000256" key="1">
    <source>
        <dbReference type="ARBA" id="ARBA00004141"/>
    </source>
</evidence>
<keyword evidence="8" id="KW-1185">Reference proteome</keyword>
<gene>
    <name evidence="7" type="ORF">ACFFGV_13615</name>
</gene>
<feature type="transmembrane region" description="Helical" evidence="6">
    <location>
        <begin position="319"/>
        <end position="340"/>
    </location>
</feature>
<keyword evidence="3 4" id="KW-0472">Membrane</keyword>
<reference evidence="7 8" key="1">
    <citation type="submission" date="2024-09" db="EMBL/GenBank/DDBJ databases">
        <authorList>
            <person name="Sun Q."/>
            <person name="Mori K."/>
        </authorList>
    </citation>
    <scope>NUCLEOTIDE SEQUENCE [LARGE SCALE GENOMIC DNA]</scope>
    <source>
        <strain evidence="7 8">NCAIM B.02529</strain>
    </source>
</reference>
<feature type="transmembrane region" description="Helical" evidence="6">
    <location>
        <begin position="443"/>
        <end position="468"/>
    </location>
</feature>
<dbReference type="InterPro" id="IPR050768">
    <property type="entry name" value="UPF0353/GerABKA_families"/>
</dbReference>
<comment type="caution">
    <text evidence="7">The sequence shown here is derived from an EMBL/GenBank/DDBJ whole genome shotgun (WGS) entry which is preliminary data.</text>
</comment>
<keyword evidence="6" id="KW-1133">Transmembrane helix</keyword>
<comment type="similarity">
    <text evidence="2 4">Belongs to the GerABKA family.</text>
</comment>
<feature type="transmembrane region" description="Helical" evidence="6">
    <location>
        <begin position="414"/>
        <end position="434"/>
    </location>
</feature>
<feature type="compositionally biased region" description="Polar residues" evidence="5">
    <location>
        <begin position="11"/>
        <end position="20"/>
    </location>
</feature>
<dbReference type="Pfam" id="PF03323">
    <property type="entry name" value="GerA"/>
    <property type="match status" value="1"/>
</dbReference>